<protein>
    <recommendedName>
        <fullName evidence="4">Lipoprotein</fullName>
    </recommendedName>
</protein>
<dbReference type="RefSeq" id="WP_104486335.1">
    <property type="nucleotide sequence ID" value="NZ_BMYB01000005.1"/>
</dbReference>
<dbReference type="PROSITE" id="PS51257">
    <property type="entry name" value="PROKAR_LIPOPROTEIN"/>
    <property type="match status" value="1"/>
</dbReference>
<name>A0A2P5TMA7_9GAMM</name>
<feature type="region of interest" description="Disordered" evidence="1">
    <location>
        <begin position="40"/>
        <end position="80"/>
    </location>
</feature>
<dbReference type="EMBL" id="MPZM01000014">
    <property type="protein sequence ID" value="PPL16574.1"/>
    <property type="molecule type" value="Genomic_DNA"/>
</dbReference>
<dbReference type="OrthoDB" id="5601042at2"/>
<evidence type="ECO:0000313" key="2">
    <source>
        <dbReference type="EMBL" id="PPL16574.1"/>
    </source>
</evidence>
<evidence type="ECO:0000256" key="1">
    <source>
        <dbReference type="SAM" id="MobiDB-lite"/>
    </source>
</evidence>
<evidence type="ECO:0000313" key="3">
    <source>
        <dbReference type="Proteomes" id="UP000242231"/>
    </source>
</evidence>
<organism evidence="2 3">
    <name type="scientific">Oceanisphaera arctica</name>
    <dbReference type="NCBI Taxonomy" id="641510"/>
    <lineage>
        <taxon>Bacteria</taxon>
        <taxon>Pseudomonadati</taxon>
        <taxon>Pseudomonadota</taxon>
        <taxon>Gammaproteobacteria</taxon>
        <taxon>Aeromonadales</taxon>
        <taxon>Aeromonadaceae</taxon>
        <taxon>Oceanisphaera</taxon>
    </lineage>
</organism>
<sequence>MRTFIPIVLLATLLGLTGCEPEGPASDIGDNIDQVLDNAVSSSEPQQVETVAPTSAPEPEVIEQQKEQLQHAVEEASQEAQDRLDEILENTLDQP</sequence>
<reference evidence="3" key="1">
    <citation type="submission" date="2016-11" db="EMBL/GenBank/DDBJ databases">
        <authorList>
            <person name="Sisinthy S."/>
            <person name="Ara S."/>
            <person name="Gundlapally S.R."/>
        </authorList>
    </citation>
    <scope>NUCLEOTIDE SEQUENCE [LARGE SCALE GENOMIC DNA]</scope>
    <source>
        <strain evidence="3">V1-41</strain>
    </source>
</reference>
<evidence type="ECO:0008006" key="4">
    <source>
        <dbReference type="Google" id="ProtNLM"/>
    </source>
</evidence>
<keyword evidence="3" id="KW-1185">Reference proteome</keyword>
<gene>
    <name evidence="2" type="ORF">UN63_08430</name>
</gene>
<dbReference type="AlphaFoldDB" id="A0A2P5TMA7"/>
<feature type="compositionally biased region" description="Polar residues" evidence="1">
    <location>
        <begin position="40"/>
        <end position="53"/>
    </location>
</feature>
<feature type="compositionally biased region" description="Basic and acidic residues" evidence="1">
    <location>
        <begin position="63"/>
        <end position="80"/>
    </location>
</feature>
<dbReference type="Proteomes" id="UP000242231">
    <property type="component" value="Unassembled WGS sequence"/>
</dbReference>
<accession>A0A2P5TMA7</accession>
<proteinExistence type="predicted"/>
<comment type="caution">
    <text evidence="2">The sequence shown here is derived from an EMBL/GenBank/DDBJ whole genome shotgun (WGS) entry which is preliminary data.</text>
</comment>